<sequence length="140" mass="15520">MDAIKQDRRFNRSDTRQESLTNLLNYSKIYGGFDHAIIIHRGDVVAKSNQADQFTRMKDIALILEKSAGYLSKAAAYPDIQTMVAQTSRGDSVGCYFFKSVSGAPCAIVVLSKTRIPPSADKIFARTATGYERIMRTTST</sequence>
<evidence type="ECO:0000313" key="1">
    <source>
        <dbReference type="EMBL" id="SCX76783.1"/>
    </source>
</evidence>
<dbReference type="STRING" id="419481.SAMN05216233_101149"/>
<proteinExistence type="predicted"/>
<evidence type="ECO:0008006" key="3">
    <source>
        <dbReference type="Google" id="ProtNLM"/>
    </source>
</evidence>
<name>A0A1G5AFY5_9BACT</name>
<dbReference type="EMBL" id="FMUX01000001">
    <property type="protein sequence ID" value="SCX76783.1"/>
    <property type="molecule type" value="Genomic_DNA"/>
</dbReference>
<accession>A0A1G5AFY5</accession>
<gene>
    <name evidence="1" type="ORF">SAMN05216233_101149</name>
</gene>
<dbReference type="RefSeq" id="WP_092207276.1">
    <property type="nucleotide sequence ID" value="NZ_FMUX01000001.1"/>
</dbReference>
<keyword evidence="2" id="KW-1185">Reference proteome</keyword>
<dbReference type="AlphaFoldDB" id="A0A1G5AFY5"/>
<reference evidence="1 2" key="1">
    <citation type="submission" date="2016-10" db="EMBL/GenBank/DDBJ databases">
        <authorList>
            <person name="de Groot N.N."/>
        </authorList>
    </citation>
    <scope>NUCLEOTIDE SEQUENCE [LARGE SCALE GENOMIC DNA]</scope>
    <source>
        <strain evidence="1 2">AA1</strain>
    </source>
</reference>
<evidence type="ECO:0000313" key="2">
    <source>
        <dbReference type="Proteomes" id="UP000198870"/>
    </source>
</evidence>
<dbReference type="Proteomes" id="UP000198870">
    <property type="component" value="Unassembled WGS sequence"/>
</dbReference>
<protein>
    <recommendedName>
        <fullName evidence="3">Roadblock/LAMTOR2 domain-containing protein</fullName>
    </recommendedName>
</protein>
<organism evidence="1 2">
    <name type="scientific">Desulfoluna spongiiphila</name>
    <dbReference type="NCBI Taxonomy" id="419481"/>
    <lineage>
        <taxon>Bacteria</taxon>
        <taxon>Pseudomonadati</taxon>
        <taxon>Thermodesulfobacteriota</taxon>
        <taxon>Desulfobacteria</taxon>
        <taxon>Desulfobacterales</taxon>
        <taxon>Desulfolunaceae</taxon>
        <taxon>Desulfoluna</taxon>
    </lineage>
</organism>